<protein>
    <recommendedName>
        <fullName evidence="4">FLYWCH-type domain-containing protein</fullName>
    </recommendedName>
</protein>
<evidence type="ECO:0000256" key="3">
    <source>
        <dbReference type="ARBA" id="ARBA00022833"/>
    </source>
</evidence>
<keyword evidence="3" id="KW-0862">Zinc</keyword>
<comment type="caution">
    <text evidence="5">The sequence shown here is derived from an EMBL/GenBank/DDBJ whole genome shotgun (WGS) entry which is preliminary data.</text>
</comment>
<keyword evidence="6" id="KW-1185">Reference proteome</keyword>
<name>A0ABR3HY86_LOXSC</name>
<dbReference type="Pfam" id="PF04500">
    <property type="entry name" value="FLYWCH"/>
    <property type="match status" value="1"/>
</dbReference>
<feature type="domain" description="FLYWCH-type" evidence="4">
    <location>
        <begin position="27"/>
        <end position="85"/>
    </location>
</feature>
<evidence type="ECO:0000259" key="4">
    <source>
        <dbReference type="Pfam" id="PF04500"/>
    </source>
</evidence>
<dbReference type="Gene3D" id="2.20.25.240">
    <property type="match status" value="1"/>
</dbReference>
<keyword evidence="2" id="KW-0863">Zinc-finger</keyword>
<evidence type="ECO:0000313" key="5">
    <source>
        <dbReference type="EMBL" id="KAL0881518.1"/>
    </source>
</evidence>
<accession>A0ABR3HY86</accession>
<organism evidence="5 6">
    <name type="scientific">Loxostege sticticalis</name>
    <name type="common">Beet webworm moth</name>
    <dbReference type="NCBI Taxonomy" id="481309"/>
    <lineage>
        <taxon>Eukaryota</taxon>
        <taxon>Metazoa</taxon>
        <taxon>Ecdysozoa</taxon>
        <taxon>Arthropoda</taxon>
        <taxon>Hexapoda</taxon>
        <taxon>Insecta</taxon>
        <taxon>Pterygota</taxon>
        <taxon>Neoptera</taxon>
        <taxon>Endopterygota</taxon>
        <taxon>Lepidoptera</taxon>
        <taxon>Glossata</taxon>
        <taxon>Ditrysia</taxon>
        <taxon>Pyraloidea</taxon>
        <taxon>Crambidae</taxon>
        <taxon>Pyraustinae</taxon>
        <taxon>Loxostege</taxon>
    </lineage>
</organism>
<proteinExistence type="predicted"/>
<dbReference type="EMBL" id="JBEUOH010000011">
    <property type="protein sequence ID" value="KAL0881518.1"/>
    <property type="molecule type" value="Genomic_DNA"/>
</dbReference>
<keyword evidence="1" id="KW-0479">Metal-binding</keyword>
<gene>
    <name evidence="5" type="ORF">ABMA27_001369</name>
</gene>
<dbReference type="Proteomes" id="UP001549920">
    <property type="component" value="Unassembled WGS sequence"/>
</dbReference>
<dbReference type="InterPro" id="IPR007588">
    <property type="entry name" value="Znf_FLYWCH"/>
</dbReference>
<reference evidence="5 6" key="1">
    <citation type="submission" date="2024-06" db="EMBL/GenBank/DDBJ databases">
        <title>A chromosome-level genome assembly of beet webworm, Loxostege sticticalis.</title>
        <authorList>
            <person name="Zhang Y."/>
        </authorList>
    </citation>
    <scope>NUCLEOTIDE SEQUENCE [LARGE SCALE GENOMIC DNA]</scope>
    <source>
        <strain evidence="5">AQ026</strain>
        <tissue evidence="5">Whole body</tissue>
    </source>
</reference>
<sequence>MSRRGKPLLRHGAYSYYQKKKTGFTQVMSRRGKPLLRHGAYSYYQKKKTGLKTSWVCSTHHPKGCKGAIVTVESEIIRLNENHNH</sequence>
<evidence type="ECO:0000313" key="6">
    <source>
        <dbReference type="Proteomes" id="UP001549920"/>
    </source>
</evidence>
<evidence type="ECO:0000256" key="2">
    <source>
        <dbReference type="ARBA" id="ARBA00022771"/>
    </source>
</evidence>
<evidence type="ECO:0000256" key="1">
    <source>
        <dbReference type="ARBA" id="ARBA00022723"/>
    </source>
</evidence>